<dbReference type="EMBL" id="CAJNOQ010050792">
    <property type="protein sequence ID" value="CAF1649494.1"/>
    <property type="molecule type" value="Genomic_DNA"/>
</dbReference>
<protein>
    <submittedName>
        <fullName evidence="1">Uncharacterized protein</fullName>
    </submittedName>
</protein>
<gene>
    <name evidence="1" type="ORF">GPM918_LOCUS45426</name>
    <name evidence="2" type="ORF">SRO942_LOCUS47916</name>
</gene>
<keyword evidence="3" id="KW-1185">Reference proteome</keyword>
<organism evidence="1 3">
    <name type="scientific">Didymodactylos carnosus</name>
    <dbReference type="NCBI Taxonomy" id="1234261"/>
    <lineage>
        <taxon>Eukaryota</taxon>
        <taxon>Metazoa</taxon>
        <taxon>Spiralia</taxon>
        <taxon>Gnathifera</taxon>
        <taxon>Rotifera</taxon>
        <taxon>Eurotatoria</taxon>
        <taxon>Bdelloidea</taxon>
        <taxon>Philodinida</taxon>
        <taxon>Philodinidae</taxon>
        <taxon>Didymodactylos</taxon>
    </lineage>
</organism>
<dbReference type="Proteomes" id="UP000681722">
    <property type="component" value="Unassembled WGS sequence"/>
</dbReference>
<evidence type="ECO:0000313" key="2">
    <source>
        <dbReference type="EMBL" id="CAF4574937.1"/>
    </source>
</evidence>
<evidence type="ECO:0000313" key="3">
    <source>
        <dbReference type="Proteomes" id="UP000663829"/>
    </source>
</evidence>
<dbReference type="EMBL" id="CAJOBC010121180">
    <property type="protein sequence ID" value="CAF4574937.1"/>
    <property type="molecule type" value="Genomic_DNA"/>
</dbReference>
<sequence>MATASATDFTTTATNLFSSLTIEDKEKKFETFSLLWLDRDMNYTSRNWKTQKKLRESINYFKRFNNLSTCEKWIRQRQIQDEKVILIVSGAYGKEILPNIYQLPQLVGVYVYCLNKEIHEKWAKNYKNKVGPIGQEIFIRQFFKTQKMKESDEF</sequence>
<accession>A0A816EI31</accession>
<comment type="caution">
    <text evidence="1">The sequence shown here is derived from an EMBL/GenBank/DDBJ whole genome shotgun (WGS) entry which is preliminary data.</text>
</comment>
<reference evidence="1" key="1">
    <citation type="submission" date="2021-02" db="EMBL/GenBank/DDBJ databases">
        <authorList>
            <person name="Nowell W R."/>
        </authorList>
    </citation>
    <scope>NUCLEOTIDE SEQUENCE</scope>
</reference>
<name>A0A816EI31_9BILA</name>
<dbReference type="AlphaFoldDB" id="A0A816EI31"/>
<evidence type="ECO:0000313" key="1">
    <source>
        <dbReference type="EMBL" id="CAF1649494.1"/>
    </source>
</evidence>
<proteinExistence type="predicted"/>
<dbReference type="OrthoDB" id="9980780at2759"/>
<dbReference type="Proteomes" id="UP000663829">
    <property type="component" value="Unassembled WGS sequence"/>
</dbReference>